<keyword evidence="1 4" id="KW-0808">Transferase</keyword>
<organism evidence="4 5">
    <name type="scientific">Acidianus brierleyi</name>
    <dbReference type="NCBI Taxonomy" id="41673"/>
    <lineage>
        <taxon>Archaea</taxon>
        <taxon>Thermoproteota</taxon>
        <taxon>Thermoprotei</taxon>
        <taxon>Sulfolobales</taxon>
        <taxon>Sulfolobaceae</taxon>
        <taxon>Acidianus</taxon>
    </lineage>
</organism>
<feature type="domain" description="Glycosyl transferase family 1" evidence="2">
    <location>
        <begin position="188"/>
        <end position="329"/>
    </location>
</feature>
<dbReference type="Pfam" id="PF00534">
    <property type="entry name" value="Glycos_transf_1"/>
    <property type="match status" value="1"/>
</dbReference>
<evidence type="ECO:0000256" key="1">
    <source>
        <dbReference type="ARBA" id="ARBA00022679"/>
    </source>
</evidence>
<sequence>MEKGEKIIHVVHSFYPVVGGIEKAVYEVAKRQSKKYDVTIITSSQVPNGKDDLHVVRIRSVRPFGMPDLTIPLIIPDLSEAKVVHYHSQNSFFSYRILSKHDNNVFTIMALNSLKSHPNPVIKILSPIYSQILIKRVLKYSKRLIVKNERDKVMLEEIYGKESYIIPDGVDDMFFTVPKTSSFKEKIGGDYVLYIGRLHPLKGVNVLIKASKKINSKVVFIGPGDVNKYEKIAQKEGVKDKCIFMNYVDDLTKIAAIDSSKAVIIPSISDYVEAFSIVLSEAWSREKTVIASSVGSLPYRISNGIDGILVRPNDPEILAETVNQVVENDINLGKEGRRKVLNWDNVTEMLEKVYEE</sequence>
<dbReference type="PANTHER" id="PTHR46401:SF2">
    <property type="entry name" value="GLYCOSYLTRANSFERASE WBBK-RELATED"/>
    <property type="match status" value="1"/>
</dbReference>
<evidence type="ECO:0000259" key="3">
    <source>
        <dbReference type="Pfam" id="PF13439"/>
    </source>
</evidence>
<name>A0A2U9ID95_9CREN</name>
<dbReference type="RefSeq" id="WP_110269860.1">
    <property type="nucleotide sequence ID" value="NZ_CP029289.2"/>
</dbReference>
<proteinExistence type="predicted"/>
<dbReference type="EMBL" id="CP029289">
    <property type="protein sequence ID" value="AWR93976.1"/>
    <property type="molecule type" value="Genomic_DNA"/>
</dbReference>
<dbReference type="PANTHER" id="PTHR46401">
    <property type="entry name" value="GLYCOSYLTRANSFERASE WBBK-RELATED"/>
    <property type="match status" value="1"/>
</dbReference>
<dbReference type="Gene3D" id="3.40.50.2000">
    <property type="entry name" value="Glycogen Phosphorylase B"/>
    <property type="match status" value="2"/>
</dbReference>
<dbReference type="InterPro" id="IPR028098">
    <property type="entry name" value="Glyco_trans_4-like_N"/>
</dbReference>
<dbReference type="OrthoDB" id="132546at2157"/>
<protein>
    <submittedName>
        <fullName evidence="4">Glycosyltransferase family 1 protein</fullName>
    </submittedName>
</protein>
<dbReference type="InterPro" id="IPR001296">
    <property type="entry name" value="Glyco_trans_1"/>
</dbReference>
<evidence type="ECO:0000313" key="4">
    <source>
        <dbReference type="EMBL" id="AWR93976.1"/>
    </source>
</evidence>
<evidence type="ECO:0000259" key="2">
    <source>
        <dbReference type="Pfam" id="PF00534"/>
    </source>
</evidence>
<dbReference type="GeneID" id="36831373"/>
<gene>
    <name evidence="4" type="ORF">DFR85_04415</name>
</gene>
<reference evidence="4 5" key="1">
    <citation type="submission" date="2018-05" db="EMBL/GenBank/DDBJ databases">
        <title>Complete Genome Sequences of Extremely Thermoacidophilic, Metal-Mobilizing Type-Strain Members of the Archaeal Family Sulfolobaceae: Acidianus brierleyi DSM-1651T, Acidianus sulfidivorans DSM-18786T, Metallosphaera hakonensis DSM-7519T, and Metallosphaera prunae DSM-10039T.</title>
        <authorList>
            <person name="Counts J.A."/>
            <person name="Kelly R.M."/>
        </authorList>
    </citation>
    <scope>NUCLEOTIDE SEQUENCE [LARGE SCALE GENOMIC DNA]</scope>
    <source>
        <strain evidence="4 5">DSM 1651</strain>
    </source>
</reference>
<dbReference type="Proteomes" id="UP000248044">
    <property type="component" value="Chromosome"/>
</dbReference>
<feature type="domain" description="Glycosyltransferase subfamily 4-like N-terminal" evidence="3">
    <location>
        <begin position="18"/>
        <end position="172"/>
    </location>
</feature>
<dbReference type="AlphaFoldDB" id="A0A2U9ID95"/>
<dbReference type="Pfam" id="PF13439">
    <property type="entry name" value="Glyco_transf_4"/>
    <property type="match status" value="1"/>
</dbReference>
<dbReference type="KEGG" id="abri:DFR85_04415"/>
<accession>A0A2U9ID95</accession>
<dbReference type="GO" id="GO:0016757">
    <property type="term" value="F:glycosyltransferase activity"/>
    <property type="evidence" value="ECO:0007669"/>
    <property type="project" value="InterPro"/>
</dbReference>
<evidence type="ECO:0000313" key="5">
    <source>
        <dbReference type="Proteomes" id="UP000248044"/>
    </source>
</evidence>
<dbReference type="CDD" id="cd03801">
    <property type="entry name" value="GT4_PimA-like"/>
    <property type="match status" value="1"/>
</dbReference>
<dbReference type="SUPFAM" id="SSF53756">
    <property type="entry name" value="UDP-Glycosyltransferase/glycogen phosphorylase"/>
    <property type="match status" value="1"/>
</dbReference>
<keyword evidence="5" id="KW-1185">Reference proteome</keyword>